<keyword evidence="1" id="KW-0472">Membrane</keyword>
<accession>A0ABZ3A0L5</accession>
<evidence type="ECO:0008006" key="4">
    <source>
        <dbReference type="Google" id="ProtNLM"/>
    </source>
</evidence>
<organism evidence="2 3">
    <name type="scientific">Arthrobacter citreus</name>
    <dbReference type="NCBI Taxonomy" id="1670"/>
    <lineage>
        <taxon>Bacteria</taxon>
        <taxon>Bacillati</taxon>
        <taxon>Actinomycetota</taxon>
        <taxon>Actinomycetes</taxon>
        <taxon>Micrococcales</taxon>
        <taxon>Micrococcaceae</taxon>
        <taxon>Arthrobacter</taxon>
    </lineage>
</organism>
<proteinExistence type="predicted"/>
<evidence type="ECO:0000256" key="1">
    <source>
        <dbReference type="SAM" id="Phobius"/>
    </source>
</evidence>
<keyword evidence="1" id="KW-1133">Transmembrane helix</keyword>
<dbReference type="Proteomes" id="UP001448858">
    <property type="component" value="Chromosome"/>
</dbReference>
<keyword evidence="1" id="KW-0812">Transmembrane</keyword>
<dbReference type="RefSeq" id="WP_342024611.1">
    <property type="nucleotide sequence ID" value="NZ_CP151657.1"/>
</dbReference>
<feature type="transmembrane region" description="Helical" evidence="1">
    <location>
        <begin position="6"/>
        <end position="33"/>
    </location>
</feature>
<reference evidence="2 3" key="1">
    <citation type="submission" date="2024-04" db="EMBL/GenBank/DDBJ databases">
        <title>Arthrobacter sp. from Plains bison fecal sample.</title>
        <authorList>
            <person name="Ruzzini A."/>
        </authorList>
    </citation>
    <scope>NUCLEOTIDE SEQUENCE [LARGE SCALE GENOMIC DNA]</scope>
    <source>
        <strain evidence="2 3">EINP1</strain>
    </source>
</reference>
<keyword evidence="3" id="KW-1185">Reference proteome</keyword>
<sequence>MSINWVAYLIVAGITLLSTLLVVGLYSTGVRLYAVASDRNPGPEAKSRLALVKAGAYACFTVCGAAVLFGIYLIVPALHG</sequence>
<evidence type="ECO:0000313" key="3">
    <source>
        <dbReference type="Proteomes" id="UP001448858"/>
    </source>
</evidence>
<evidence type="ECO:0000313" key="2">
    <source>
        <dbReference type="EMBL" id="WZP17013.1"/>
    </source>
</evidence>
<gene>
    <name evidence="2" type="ORF">AAE021_05480</name>
</gene>
<name>A0ABZ3A0L5_9MICC</name>
<feature type="transmembrane region" description="Helical" evidence="1">
    <location>
        <begin position="54"/>
        <end position="75"/>
    </location>
</feature>
<protein>
    <recommendedName>
        <fullName evidence="4">Secreted protein</fullName>
    </recommendedName>
</protein>
<dbReference type="EMBL" id="CP151657">
    <property type="protein sequence ID" value="WZP17013.1"/>
    <property type="molecule type" value="Genomic_DNA"/>
</dbReference>